<evidence type="ECO:0000256" key="6">
    <source>
        <dbReference type="ARBA" id="ARBA00022989"/>
    </source>
</evidence>
<keyword evidence="5 9" id="KW-0735">Signal-anchor</keyword>
<evidence type="ECO:0000256" key="4">
    <source>
        <dbReference type="ARBA" id="ARBA00022824"/>
    </source>
</evidence>
<keyword evidence="4 9" id="KW-0256">Endoplasmic reticulum</keyword>
<dbReference type="EMBL" id="CP031036">
    <property type="protein sequence ID" value="QDZ19747.1"/>
    <property type="molecule type" value="Genomic_DNA"/>
</dbReference>
<dbReference type="PANTHER" id="PTHR12804">
    <property type="entry name" value="MICROSOMAL SIGNAL PEPTIDASE 23 KD SUBUNIT SPC22/23"/>
    <property type="match status" value="1"/>
</dbReference>
<reference evidence="10 11" key="1">
    <citation type="submission" date="2018-07" db="EMBL/GenBank/DDBJ databases">
        <title>The complete nuclear genome of the prasinophyte Chloropicon primus (CCMP1205).</title>
        <authorList>
            <person name="Pombert J.-F."/>
            <person name="Otis C."/>
            <person name="Turmel M."/>
            <person name="Lemieux C."/>
        </authorList>
    </citation>
    <scope>NUCLEOTIDE SEQUENCE [LARGE SCALE GENOMIC DNA]</scope>
    <source>
        <strain evidence="10 11">CCMP1205</strain>
    </source>
</reference>
<keyword evidence="3 9" id="KW-0812">Transmembrane</keyword>
<dbReference type="GO" id="GO:0006465">
    <property type="term" value="P:signal peptide processing"/>
    <property type="evidence" value="ECO:0007669"/>
    <property type="project" value="UniProtKB-UniRule"/>
</dbReference>
<evidence type="ECO:0000256" key="5">
    <source>
        <dbReference type="ARBA" id="ARBA00022968"/>
    </source>
</evidence>
<keyword evidence="7 9" id="KW-0472">Membrane</keyword>
<evidence type="ECO:0000256" key="8">
    <source>
        <dbReference type="ARBA" id="ARBA00029556"/>
    </source>
</evidence>
<evidence type="ECO:0000256" key="1">
    <source>
        <dbReference type="ARBA" id="ARBA00004648"/>
    </source>
</evidence>
<evidence type="ECO:0000313" key="11">
    <source>
        <dbReference type="Proteomes" id="UP000316726"/>
    </source>
</evidence>
<evidence type="ECO:0000256" key="2">
    <source>
        <dbReference type="ARBA" id="ARBA00009289"/>
    </source>
</evidence>
<dbReference type="InterPro" id="IPR007653">
    <property type="entry name" value="SPC3"/>
</dbReference>
<accession>A0A5B8MH65</accession>
<dbReference type="STRING" id="1764295.A0A5B8MH65"/>
<evidence type="ECO:0000256" key="3">
    <source>
        <dbReference type="ARBA" id="ARBA00022692"/>
    </source>
</evidence>
<keyword evidence="11" id="KW-1185">Reference proteome</keyword>
<dbReference type="GO" id="GO:0045047">
    <property type="term" value="P:protein targeting to ER"/>
    <property type="evidence" value="ECO:0007669"/>
    <property type="project" value="TreeGrafter"/>
</dbReference>
<keyword evidence="6 9" id="KW-1133">Transmembrane helix</keyword>
<dbReference type="GO" id="GO:0005787">
    <property type="term" value="C:signal peptidase complex"/>
    <property type="evidence" value="ECO:0007669"/>
    <property type="project" value="UniProtKB-UniRule"/>
</dbReference>
<dbReference type="PIRSF" id="PIRSF016089">
    <property type="entry name" value="SPC22"/>
    <property type="match status" value="1"/>
</dbReference>
<comment type="subcellular location">
    <subcellularLocation>
        <location evidence="1">Endoplasmic reticulum membrane</location>
        <topology evidence="1">Single-pass type II membrane protein</topology>
    </subcellularLocation>
</comment>
<proteinExistence type="inferred from homology"/>
<dbReference type="PANTHER" id="PTHR12804:SF0">
    <property type="entry name" value="SIGNAL PEPTIDASE COMPLEX SUBUNIT 3"/>
    <property type="match status" value="1"/>
</dbReference>
<dbReference type="Pfam" id="PF04573">
    <property type="entry name" value="SPC22"/>
    <property type="match status" value="1"/>
</dbReference>
<dbReference type="AlphaFoldDB" id="A0A5B8MH65"/>
<evidence type="ECO:0000256" key="9">
    <source>
        <dbReference type="PIRNR" id="PIRNR016089"/>
    </source>
</evidence>
<protein>
    <recommendedName>
        <fullName evidence="8 9">Signal peptidase complex subunit 3</fullName>
    </recommendedName>
    <alternativeName>
        <fullName evidence="9">Microsomal signal peptidase 22 kDa subunit</fullName>
    </alternativeName>
</protein>
<evidence type="ECO:0000256" key="7">
    <source>
        <dbReference type="ARBA" id="ARBA00023136"/>
    </source>
</evidence>
<dbReference type="OrthoDB" id="10261524at2759"/>
<comment type="similarity">
    <text evidence="2 9">Belongs to the SPCS3 family.</text>
</comment>
<sequence length="170" mass="19346">MHSASYRTNAILTMAFSGLVALCVAVSLTEVFHRSSPEASLKLHHVHYFRPSLVNNDEAVLSFNMKSDLSSCFSWNTKQLFAYIKVVYETDKHVRNEVTVWDKVIKTTEDHKVVDEVFLSKYKLVDNGAGLRGRDVNVTLAWNVMPYIGALYYQEKTFTAKLPSDYLVDS</sequence>
<gene>
    <name evidence="10" type="ORF">A3770_03p22650</name>
</gene>
<name>A0A5B8MH65_9CHLO</name>
<dbReference type="Proteomes" id="UP000316726">
    <property type="component" value="Chromosome 3"/>
</dbReference>
<comment type="function">
    <text evidence="9">Essential component of the signal peptidase complex (SPC) which catalyzes the cleavage of N-terminal signal sequences from nascent proteins as they are translocated into the lumen of the endoplasmic reticulum. Essential for the SPC catalytic activity, possibly by stabilizing and positioning the active center of the complex close to the lumenal surface.</text>
</comment>
<organism evidence="10 11">
    <name type="scientific">Chloropicon primus</name>
    <dbReference type="NCBI Taxonomy" id="1764295"/>
    <lineage>
        <taxon>Eukaryota</taxon>
        <taxon>Viridiplantae</taxon>
        <taxon>Chlorophyta</taxon>
        <taxon>Chloropicophyceae</taxon>
        <taxon>Chloropicales</taxon>
        <taxon>Chloropicaceae</taxon>
        <taxon>Chloropicon</taxon>
    </lineage>
</organism>
<evidence type="ECO:0000313" key="10">
    <source>
        <dbReference type="EMBL" id="QDZ19747.1"/>
    </source>
</evidence>